<gene>
    <name evidence="2" type="ORF">Agub_g12089</name>
</gene>
<feature type="chain" id="PRO_5041974754" evidence="1">
    <location>
        <begin position="19"/>
        <end position="242"/>
    </location>
</feature>
<protein>
    <submittedName>
        <fullName evidence="2">Uncharacterized protein</fullName>
    </submittedName>
</protein>
<feature type="signal peptide" evidence="1">
    <location>
        <begin position="1"/>
        <end position="18"/>
    </location>
</feature>
<name>A0AAD3DZF1_9CHLO</name>
<sequence length="242" mass="27116">MSNLTWLIINVLILGASGLETCRFASSASPASMPTHNSDMALFLTVTRAPQRHNPWLQSLLRVTRHYNPTTKIYVILDREAVVEDAGLLEQLANLQVEVRLSAAYMSKNSDMARLRQSVPAQWAGQENYRFCTYAAVASDEGINRLMAIDADMALFSSVADIAAPYTEDIVSACYHTSQFIIINNITALHGLCDWISTYYAQDMATLQAYALLIGRTAAQWNTLHDMEWLNLYFLKTNSTKH</sequence>
<comment type="caution">
    <text evidence="2">The sequence shown here is derived from an EMBL/GenBank/DDBJ whole genome shotgun (WGS) entry which is preliminary data.</text>
</comment>
<dbReference type="AlphaFoldDB" id="A0AAD3DZF1"/>
<evidence type="ECO:0000313" key="3">
    <source>
        <dbReference type="Proteomes" id="UP001054857"/>
    </source>
</evidence>
<dbReference type="Proteomes" id="UP001054857">
    <property type="component" value="Unassembled WGS sequence"/>
</dbReference>
<feature type="non-terminal residue" evidence="2">
    <location>
        <position position="1"/>
    </location>
</feature>
<proteinExistence type="predicted"/>
<organism evidence="2 3">
    <name type="scientific">Astrephomene gubernaculifera</name>
    <dbReference type="NCBI Taxonomy" id="47775"/>
    <lineage>
        <taxon>Eukaryota</taxon>
        <taxon>Viridiplantae</taxon>
        <taxon>Chlorophyta</taxon>
        <taxon>core chlorophytes</taxon>
        <taxon>Chlorophyceae</taxon>
        <taxon>CS clade</taxon>
        <taxon>Chlamydomonadales</taxon>
        <taxon>Astrephomenaceae</taxon>
        <taxon>Astrephomene</taxon>
    </lineage>
</organism>
<dbReference type="EMBL" id="BMAR01000034">
    <property type="protein sequence ID" value="GFR50042.1"/>
    <property type="molecule type" value="Genomic_DNA"/>
</dbReference>
<reference evidence="2 3" key="1">
    <citation type="journal article" date="2021" name="Sci. Rep.">
        <title>Genome sequencing of the multicellular alga Astrephomene provides insights into convergent evolution of germ-soma differentiation.</title>
        <authorList>
            <person name="Yamashita S."/>
            <person name="Yamamoto K."/>
            <person name="Matsuzaki R."/>
            <person name="Suzuki S."/>
            <person name="Yamaguchi H."/>
            <person name="Hirooka S."/>
            <person name="Minakuchi Y."/>
            <person name="Miyagishima S."/>
            <person name="Kawachi M."/>
            <person name="Toyoda A."/>
            <person name="Nozaki H."/>
        </authorList>
    </citation>
    <scope>NUCLEOTIDE SEQUENCE [LARGE SCALE GENOMIC DNA]</scope>
    <source>
        <strain evidence="2 3">NIES-4017</strain>
    </source>
</reference>
<keyword evidence="1" id="KW-0732">Signal</keyword>
<accession>A0AAD3DZF1</accession>
<evidence type="ECO:0000313" key="2">
    <source>
        <dbReference type="EMBL" id="GFR50042.1"/>
    </source>
</evidence>
<evidence type="ECO:0000256" key="1">
    <source>
        <dbReference type="SAM" id="SignalP"/>
    </source>
</evidence>
<keyword evidence="3" id="KW-1185">Reference proteome</keyword>